<dbReference type="RefSeq" id="YP_009198654.1">
    <property type="nucleotide sequence ID" value="NC_028800.1"/>
</dbReference>
<keyword evidence="3" id="KW-1185">Reference proteome</keyword>
<protein>
    <submittedName>
        <fullName evidence="2">Uncharacterized protein</fullName>
    </submittedName>
</protein>
<dbReference type="Proteomes" id="UP000201251">
    <property type="component" value="Segment"/>
</dbReference>
<evidence type="ECO:0000313" key="3">
    <source>
        <dbReference type="Proteomes" id="UP000201251"/>
    </source>
</evidence>
<dbReference type="Pfam" id="PF17637">
    <property type="entry name" value="DUF5516"/>
    <property type="match status" value="1"/>
</dbReference>
<keyword evidence="1" id="KW-0472">Membrane</keyword>
<accession>A0A0F7LA58</accession>
<gene>
    <name evidence="2" type="primary">ORF26</name>
</gene>
<dbReference type="InterPro" id="IPR035111">
    <property type="entry name" value="DUF5516"/>
</dbReference>
<reference evidence="2 3" key="1">
    <citation type="submission" date="2015-04" db="EMBL/GenBank/DDBJ databases">
        <authorList>
            <person name="Shneider M."/>
            <person name="Miroshnikov K."/>
            <person name="Schetinin A."/>
            <person name="Alhovsky S."/>
        </authorList>
    </citation>
    <scope>NUCLEOTIDE SEQUENCE [LARGE SCALE GENOMIC DNA]</scope>
</reference>
<evidence type="ECO:0000256" key="1">
    <source>
        <dbReference type="SAM" id="Phobius"/>
    </source>
</evidence>
<evidence type="ECO:0000313" key="2">
    <source>
        <dbReference type="EMBL" id="AKH49567.1"/>
    </source>
</evidence>
<dbReference type="EMBL" id="KR149291">
    <property type="protein sequence ID" value="AKH49567.1"/>
    <property type="molecule type" value="Genomic_DNA"/>
</dbReference>
<dbReference type="GeneID" id="26625833"/>
<name>A0A0F7LA58_9CAUD</name>
<dbReference type="KEGG" id="vg:26625833"/>
<organism evidence="2 3">
    <name type="scientific">Klebsiella phage K5</name>
    <dbReference type="NCBI Taxonomy" id="1647374"/>
    <lineage>
        <taxon>Viruses</taxon>
        <taxon>Duplodnaviria</taxon>
        <taxon>Heunggongvirae</taxon>
        <taxon>Uroviricota</taxon>
        <taxon>Caudoviricetes</taxon>
        <taxon>Autographivirales</taxon>
        <taxon>Autotranscriptaviridae</taxon>
        <taxon>Studiervirinae</taxon>
        <taxon>Przondovirus</taxon>
        <taxon>Przondovirus K5</taxon>
    </lineage>
</organism>
<feature type="transmembrane region" description="Helical" evidence="1">
    <location>
        <begin position="6"/>
        <end position="27"/>
    </location>
</feature>
<keyword evidence="1" id="KW-1133">Transmembrane helix</keyword>
<dbReference type="OrthoDB" id="28674at10239"/>
<sequence>MATGQLILIVLTMGLVARGIWMLALIIKQIVEHKAE</sequence>
<keyword evidence="1" id="KW-0812">Transmembrane</keyword>
<proteinExistence type="predicted"/>